<dbReference type="GeneID" id="17280405"/>
<name>A0A0D3KH99_EMIH1</name>
<dbReference type="RefSeq" id="XP_005787563.1">
    <property type="nucleotide sequence ID" value="XM_005787506.1"/>
</dbReference>
<dbReference type="Proteomes" id="UP000013827">
    <property type="component" value="Unassembled WGS sequence"/>
</dbReference>
<dbReference type="AlphaFoldDB" id="A0A0D3KH99"/>
<reference evidence="2" key="1">
    <citation type="journal article" date="2013" name="Nature">
        <title>Pan genome of the phytoplankton Emiliania underpins its global distribution.</title>
        <authorList>
            <person name="Read B.A."/>
            <person name="Kegel J."/>
            <person name="Klute M.J."/>
            <person name="Kuo A."/>
            <person name="Lefebvre S.C."/>
            <person name="Maumus F."/>
            <person name="Mayer C."/>
            <person name="Miller J."/>
            <person name="Monier A."/>
            <person name="Salamov A."/>
            <person name="Young J."/>
            <person name="Aguilar M."/>
            <person name="Claverie J.M."/>
            <person name="Frickenhaus S."/>
            <person name="Gonzalez K."/>
            <person name="Herman E.K."/>
            <person name="Lin Y.C."/>
            <person name="Napier J."/>
            <person name="Ogata H."/>
            <person name="Sarno A.F."/>
            <person name="Shmutz J."/>
            <person name="Schroeder D."/>
            <person name="de Vargas C."/>
            <person name="Verret F."/>
            <person name="von Dassow P."/>
            <person name="Valentin K."/>
            <person name="Van de Peer Y."/>
            <person name="Wheeler G."/>
            <person name="Dacks J.B."/>
            <person name="Delwiche C.F."/>
            <person name="Dyhrman S.T."/>
            <person name="Glockner G."/>
            <person name="John U."/>
            <person name="Richards T."/>
            <person name="Worden A.Z."/>
            <person name="Zhang X."/>
            <person name="Grigoriev I.V."/>
            <person name="Allen A.E."/>
            <person name="Bidle K."/>
            <person name="Borodovsky M."/>
            <person name="Bowler C."/>
            <person name="Brownlee C."/>
            <person name="Cock J.M."/>
            <person name="Elias M."/>
            <person name="Gladyshev V.N."/>
            <person name="Groth M."/>
            <person name="Guda C."/>
            <person name="Hadaegh A."/>
            <person name="Iglesias-Rodriguez M.D."/>
            <person name="Jenkins J."/>
            <person name="Jones B.M."/>
            <person name="Lawson T."/>
            <person name="Leese F."/>
            <person name="Lindquist E."/>
            <person name="Lobanov A."/>
            <person name="Lomsadze A."/>
            <person name="Malik S.B."/>
            <person name="Marsh M.E."/>
            <person name="Mackinder L."/>
            <person name="Mock T."/>
            <person name="Mueller-Roeber B."/>
            <person name="Pagarete A."/>
            <person name="Parker M."/>
            <person name="Probert I."/>
            <person name="Quesneville H."/>
            <person name="Raines C."/>
            <person name="Rensing S.A."/>
            <person name="Riano-Pachon D.M."/>
            <person name="Richier S."/>
            <person name="Rokitta S."/>
            <person name="Shiraiwa Y."/>
            <person name="Soanes D.M."/>
            <person name="van der Giezen M."/>
            <person name="Wahlund T.M."/>
            <person name="Williams B."/>
            <person name="Wilson W."/>
            <person name="Wolfe G."/>
            <person name="Wurch L.L."/>
        </authorList>
    </citation>
    <scope>NUCLEOTIDE SEQUENCE</scope>
</reference>
<dbReference type="PaxDb" id="2903-EOD35134"/>
<protein>
    <submittedName>
        <fullName evidence="1">Uncharacterized protein</fullName>
    </submittedName>
</protein>
<reference evidence="1" key="2">
    <citation type="submission" date="2024-10" db="UniProtKB">
        <authorList>
            <consortium name="EnsemblProtists"/>
        </authorList>
    </citation>
    <scope>IDENTIFICATION</scope>
</reference>
<dbReference type="HOGENOM" id="CLU_2377198_0_0_1"/>
<keyword evidence="2" id="KW-1185">Reference proteome</keyword>
<sequence>MILNDGEVKGGIHVSLRARLLDRFSRPCTSVFLLVSRPSPSPTAVTIYPTSIVDGKLENCASKVAQIRLSRRAELVSPVRQPALLHSRACLTGSC</sequence>
<dbReference type="KEGG" id="ehx:EMIHUDRAFT_252663"/>
<dbReference type="EnsemblProtists" id="EOD35134">
    <property type="protein sequence ID" value="EOD35134"/>
    <property type="gene ID" value="EMIHUDRAFT_252663"/>
</dbReference>
<accession>A0A0D3KH99</accession>
<evidence type="ECO:0000313" key="1">
    <source>
        <dbReference type="EnsemblProtists" id="EOD35134"/>
    </source>
</evidence>
<evidence type="ECO:0000313" key="2">
    <source>
        <dbReference type="Proteomes" id="UP000013827"/>
    </source>
</evidence>
<organism evidence="1 2">
    <name type="scientific">Emiliania huxleyi (strain CCMP1516)</name>
    <dbReference type="NCBI Taxonomy" id="280463"/>
    <lineage>
        <taxon>Eukaryota</taxon>
        <taxon>Haptista</taxon>
        <taxon>Haptophyta</taxon>
        <taxon>Prymnesiophyceae</taxon>
        <taxon>Isochrysidales</taxon>
        <taxon>Noelaerhabdaceae</taxon>
        <taxon>Emiliania</taxon>
    </lineage>
</organism>
<proteinExistence type="predicted"/>